<sequence>MMCTFSIRSNIEASYLVPF</sequence>
<reference evidence="1" key="1">
    <citation type="submission" date="2014-11" db="EMBL/GenBank/DDBJ databases">
        <authorList>
            <person name="Amaro Gonzalez C."/>
        </authorList>
    </citation>
    <scope>NUCLEOTIDE SEQUENCE</scope>
</reference>
<name>A0A0E9R994_ANGAN</name>
<organism evidence="1">
    <name type="scientific">Anguilla anguilla</name>
    <name type="common">European freshwater eel</name>
    <name type="synonym">Muraena anguilla</name>
    <dbReference type="NCBI Taxonomy" id="7936"/>
    <lineage>
        <taxon>Eukaryota</taxon>
        <taxon>Metazoa</taxon>
        <taxon>Chordata</taxon>
        <taxon>Craniata</taxon>
        <taxon>Vertebrata</taxon>
        <taxon>Euteleostomi</taxon>
        <taxon>Actinopterygii</taxon>
        <taxon>Neopterygii</taxon>
        <taxon>Teleostei</taxon>
        <taxon>Anguilliformes</taxon>
        <taxon>Anguillidae</taxon>
        <taxon>Anguilla</taxon>
    </lineage>
</organism>
<reference evidence="1" key="2">
    <citation type="journal article" date="2015" name="Fish Shellfish Immunol.">
        <title>Early steps in the European eel (Anguilla anguilla)-Vibrio vulnificus interaction in the gills: Role of the RtxA13 toxin.</title>
        <authorList>
            <person name="Callol A."/>
            <person name="Pajuelo D."/>
            <person name="Ebbesson L."/>
            <person name="Teles M."/>
            <person name="MacKenzie S."/>
            <person name="Amaro C."/>
        </authorList>
    </citation>
    <scope>NUCLEOTIDE SEQUENCE</scope>
</reference>
<evidence type="ECO:0000313" key="1">
    <source>
        <dbReference type="EMBL" id="JAH24898.1"/>
    </source>
</evidence>
<proteinExistence type="predicted"/>
<accession>A0A0E9R994</accession>
<protein>
    <submittedName>
        <fullName evidence="1">Uncharacterized protein</fullName>
    </submittedName>
</protein>
<dbReference type="EMBL" id="GBXM01083679">
    <property type="protein sequence ID" value="JAH24898.1"/>
    <property type="molecule type" value="Transcribed_RNA"/>
</dbReference>
<dbReference type="AlphaFoldDB" id="A0A0E9R994"/>